<evidence type="ECO:0000259" key="2">
    <source>
        <dbReference type="Pfam" id="PF00149"/>
    </source>
</evidence>
<dbReference type="Gene3D" id="3.60.21.10">
    <property type="match status" value="1"/>
</dbReference>
<name>C1MPU1_MICPC</name>
<feature type="region of interest" description="Disordered" evidence="1">
    <location>
        <begin position="1"/>
        <end position="27"/>
    </location>
</feature>
<dbReference type="AlphaFoldDB" id="C1MPU1"/>
<accession>C1MPU1</accession>
<evidence type="ECO:0000313" key="4">
    <source>
        <dbReference type="Proteomes" id="UP000001876"/>
    </source>
</evidence>
<dbReference type="SUPFAM" id="SSF56300">
    <property type="entry name" value="Metallo-dependent phosphatases"/>
    <property type="match status" value="1"/>
</dbReference>
<feature type="compositionally biased region" description="Basic and acidic residues" evidence="1">
    <location>
        <begin position="610"/>
        <end position="621"/>
    </location>
</feature>
<dbReference type="Pfam" id="PF00149">
    <property type="entry name" value="Metallophos"/>
    <property type="match status" value="1"/>
</dbReference>
<evidence type="ECO:0000256" key="1">
    <source>
        <dbReference type="SAM" id="MobiDB-lite"/>
    </source>
</evidence>
<dbReference type="RefSeq" id="XP_003057644.1">
    <property type="nucleotide sequence ID" value="XM_003057598.1"/>
</dbReference>
<sequence length="621" mass="68521">MTSLPRPPPRAHRAAGDTGIGNDNPGDHWTDFYGNRRAPSYLVDGVDCRDFEDEPCRLYSRARDVVAGLIDNGVDLVVHAGDLDYESAPKMWRHFVDETIIDQGVGYLAAKGNHDADGFDDVEQLWSGPEGYAAMLSDTVPAGASCEGKYGEAMACEYGGVTIVLSAVGVDQAGESANRDHYAFIDDALRKSASRWKICAWHMTMANMQVSYKGDSVGWGAYEICRKHGAFIVTGHAHTYSRTRELKRFGTKRWSHTSEDIQTNGPDDDVVHLRRVLLTLVPIRPRSRGERRSLRAFLPGVSLRPPLAFNPDTPRRLSTPPDAFQLHPDDAALYGTTLISPGENGTAGVAVVGIGGYKNEEQLKSAPHWSKVYSSKCLPNDDACEEAPEANKFGALMCDFDDLSENARAECWTVTTSGAFYTLVPIRPQKRATARTKQNSYRYPVDRFFLVAGPRPKGETVYLNVADSDASAGAVVGARLRRFGRAPSESRFTRRSRREAGLDCYDKRVPSHDGGATHTCAEQKRWGKCDEWFMENGGYCRKTCGKCVNLFEDADALSEYDDAWYDQIAFHELFSGSVNDAMEEAMEFGVEDEDEEDGDAPAPAPATEAMARDAVEEELAR</sequence>
<dbReference type="KEGG" id="mpp:MICPUCDRAFT_57034"/>
<feature type="compositionally biased region" description="Acidic residues" evidence="1">
    <location>
        <begin position="588"/>
        <end position="599"/>
    </location>
</feature>
<dbReference type="GeneID" id="9683447"/>
<proteinExistence type="predicted"/>
<dbReference type="InterPro" id="IPR029052">
    <property type="entry name" value="Metallo-depent_PP-like"/>
</dbReference>
<reference evidence="3 4" key="1">
    <citation type="journal article" date="2009" name="Science">
        <title>Green evolution and dynamic adaptations revealed by genomes of the marine picoeukaryotes Micromonas.</title>
        <authorList>
            <person name="Worden A.Z."/>
            <person name="Lee J.H."/>
            <person name="Mock T."/>
            <person name="Rouze P."/>
            <person name="Simmons M.P."/>
            <person name="Aerts A.L."/>
            <person name="Allen A.E."/>
            <person name="Cuvelier M.L."/>
            <person name="Derelle E."/>
            <person name="Everett M.V."/>
            <person name="Foulon E."/>
            <person name="Grimwood J."/>
            <person name="Gundlach H."/>
            <person name="Henrissat B."/>
            <person name="Napoli C."/>
            <person name="McDonald S.M."/>
            <person name="Parker M.S."/>
            <person name="Rombauts S."/>
            <person name="Salamov A."/>
            <person name="Von Dassow P."/>
            <person name="Badger J.H."/>
            <person name="Coutinho P.M."/>
            <person name="Demir E."/>
            <person name="Dubchak I."/>
            <person name="Gentemann C."/>
            <person name="Eikrem W."/>
            <person name="Gready J.E."/>
            <person name="John U."/>
            <person name="Lanier W."/>
            <person name="Lindquist E.A."/>
            <person name="Lucas S."/>
            <person name="Mayer K.F."/>
            <person name="Moreau H."/>
            <person name="Not F."/>
            <person name="Otillar R."/>
            <person name="Panaud O."/>
            <person name="Pangilinan J."/>
            <person name="Paulsen I."/>
            <person name="Piegu B."/>
            <person name="Poliakov A."/>
            <person name="Robbens S."/>
            <person name="Schmutz J."/>
            <person name="Toulza E."/>
            <person name="Wyss T."/>
            <person name="Zelensky A."/>
            <person name="Zhou K."/>
            <person name="Armbrust E.V."/>
            <person name="Bhattacharya D."/>
            <person name="Goodenough U.W."/>
            <person name="Van de Peer Y."/>
            <person name="Grigoriev I.V."/>
        </authorList>
    </citation>
    <scope>NUCLEOTIDE SEQUENCE [LARGE SCALE GENOMIC DNA]</scope>
    <source>
        <strain evidence="3 4">CCMP1545</strain>
    </source>
</reference>
<evidence type="ECO:0000313" key="3">
    <source>
        <dbReference type="EMBL" id="EEH57595.1"/>
    </source>
</evidence>
<feature type="domain" description="Calcineurin-like phosphoesterase" evidence="2">
    <location>
        <begin position="60"/>
        <end position="240"/>
    </location>
</feature>
<gene>
    <name evidence="3" type="ORF">MICPUCDRAFT_57034</name>
</gene>
<dbReference type="GO" id="GO:0016787">
    <property type="term" value="F:hydrolase activity"/>
    <property type="evidence" value="ECO:0007669"/>
    <property type="project" value="InterPro"/>
</dbReference>
<keyword evidence="4" id="KW-1185">Reference proteome</keyword>
<dbReference type="Proteomes" id="UP000001876">
    <property type="component" value="Unassembled WGS sequence"/>
</dbReference>
<dbReference type="OrthoDB" id="496570at2759"/>
<protein>
    <submittedName>
        <fullName evidence="3">Predicted protein</fullName>
    </submittedName>
</protein>
<dbReference type="eggNOG" id="ENOG502S0ZX">
    <property type="taxonomic scope" value="Eukaryota"/>
</dbReference>
<dbReference type="InterPro" id="IPR004843">
    <property type="entry name" value="Calcineurin-like_PHP"/>
</dbReference>
<feature type="region of interest" description="Disordered" evidence="1">
    <location>
        <begin position="588"/>
        <end position="621"/>
    </location>
</feature>
<organism evidence="4">
    <name type="scientific">Micromonas pusilla (strain CCMP1545)</name>
    <name type="common">Picoplanktonic green alga</name>
    <dbReference type="NCBI Taxonomy" id="564608"/>
    <lineage>
        <taxon>Eukaryota</taxon>
        <taxon>Viridiplantae</taxon>
        <taxon>Chlorophyta</taxon>
        <taxon>Mamiellophyceae</taxon>
        <taxon>Mamiellales</taxon>
        <taxon>Mamiellaceae</taxon>
        <taxon>Micromonas</taxon>
    </lineage>
</organism>
<dbReference type="EMBL" id="GG663738">
    <property type="protein sequence ID" value="EEH57595.1"/>
    <property type="molecule type" value="Genomic_DNA"/>
</dbReference>